<comment type="cofactor">
    <cofactor evidence="2">
        <name>Mg(2+)</name>
        <dbReference type="ChEBI" id="CHEBI:18420"/>
    </cofactor>
</comment>
<evidence type="ECO:0000256" key="5">
    <source>
        <dbReference type="ARBA" id="ARBA00022842"/>
    </source>
</evidence>
<dbReference type="Gene3D" id="3.90.79.10">
    <property type="entry name" value="Nucleoside Triphosphate Pyrophosphohydrolase"/>
    <property type="match status" value="1"/>
</dbReference>
<gene>
    <name evidence="8" type="ORF">UFOPK3576_01134</name>
</gene>
<accession>A0A6J7H4E0</accession>
<dbReference type="InterPro" id="IPR000086">
    <property type="entry name" value="NUDIX_hydrolase_dom"/>
</dbReference>
<dbReference type="EMBL" id="CAFBMO010000048">
    <property type="protein sequence ID" value="CAB4911230.1"/>
    <property type="molecule type" value="Genomic_DNA"/>
</dbReference>
<evidence type="ECO:0000256" key="6">
    <source>
        <dbReference type="ARBA" id="ARBA00023211"/>
    </source>
</evidence>
<evidence type="ECO:0000256" key="4">
    <source>
        <dbReference type="ARBA" id="ARBA00022801"/>
    </source>
</evidence>
<dbReference type="InterPro" id="IPR045121">
    <property type="entry name" value="CoAse"/>
</dbReference>
<protein>
    <submittedName>
        <fullName evidence="8">Unannotated protein</fullName>
    </submittedName>
</protein>
<sequence length="225" mass="24758">MSRLSPKSNFCVQDVVDSCSNLGTPREPLYYFHNPEVIIPSALVVPVVEVNGVASLVLTKRPETMKNHAGDWVFPGGRIDDGVDASPQEAALRELAEELGVPRNSARVIGELDQRGPTLQGHTINVFVAVIDSAESIHPDPHEVSEVAVVSLTELARPETHYTSNKVPYGYGTNEDTGEPHQVPFDMQFFKFGEGQLIWGTQGEILWDLLACLLQDRQTIAQIRS</sequence>
<evidence type="ECO:0000259" key="7">
    <source>
        <dbReference type="PROSITE" id="PS51462"/>
    </source>
</evidence>
<keyword evidence="6" id="KW-0464">Manganese</keyword>
<evidence type="ECO:0000313" key="8">
    <source>
        <dbReference type="EMBL" id="CAB4911230.1"/>
    </source>
</evidence>
<comment type="cofactor">
    <cofactor evidence="1">
        <name>Mn(2+)</name>
        <dbReference type="ChEBI" id="CHEBI:29035"/>
    </cofactor>
</comment>
<dbReference type="InterPro" id="IPR015797">
    <property type="entry name" value="NUDIX_hydrolase-like_dom_sf"/>
</dbReference>
<keyword evidence="4" id="KW-0378">Hydrolase</keyword>
<dbReference type="CDD" id="cd03426">
    <property type="entry name" value="NUDIX_CoAse_Nudt7"/>
    <property type="match status" value="1"/>
</dbReference>
<proteinExistence type="predicted"/>
<organism evidence="8">
    <name type="scientific">freshwater metagenome</name>
    <dbReference type="NCBI Taxonomy" id="449393"/>
    <lineage>
        <taxon>unclassified sequences</taxon>
        <taxon>metagenomes</taxon>
        <taxon>ecological metagenomes</taxon>
    </lineage>
</organism>
<keyword evidence="5" id="KW-0460">Magnesium</keyword>
<evidence type="ECO:0000256" key="1">
    <source>
        <dbReference type="ARBA" id="ARBA00001936"/>
    </source>
</evidence>
<dbReference type="PANTHER" id="PTHR12992:SF11">
    <property type="entry name" value="MITOCHONDRIAL COENZYME A DIPHOSPHATASE NUDT8"/>
    <property type="match status" value="1"/>
</dbReference>
<dbReference type="PROSITE" id="PS51462">
    <property type="entry name" value="NUDIX"/>
    <property type="match status" value="1"/>
</dbReference>
<dbReference type="Pfam" id="PF00293">
    <property type="entry name" value="NUDIX"/>
    <property type="match status" value="1"/>
</dbReference>
<dbReference type="GO" id="GO:0046872">
    <property type="term" value="F:metal ion binding"/>
    <property type="evidence" value="ECO:0007669"/>
    <property type="project" value="UniProtKB-KW"/>
</dbReference>
<dbReference type="PANTHER" id="PTHR12992">
    <property type="entry name" value="NUDIX HYDROLASE"/>
    <property type="match status" value="1"/>
</dbReference>
<dbReference type="AlphaFoldDB" id="A0A6J7H4E0"/>
<evidence type="ECO:0000256" key="3">
    <source>
        <dbReference type="ARBA" id="ARBA00022723"/>
    </source>
</evidence>
<dbReference type="GO" id="GO:0010945">
    <property type="term" value="F:coenzyme A diphosphatase activity"/>
    <property type="evidence" value="ECO:0007669"/>
    <property type="project" value="InterPro"/>
</dbReference>
<reference evidence="8" key="1">
    <citation type="submission" date="2020-05" db="EMBL/GenBank/DDBJ databases">
        <authorList>
            <person name="Chiriac C."/>
            <person name="Salcher M."/>
            <person name="Ghai R."/>
            <person name="Kavagutti S V."/>
        </authorList>
    </citation>
    <scope>NUCLEOTIDE SEQUENCE</scope>
</reference>
<feature type="domain" description="Nudix hydrolase" evidence="7">
    <location>
        <begin position="37"/>
        <end position="172"/>
    </location>
</feature>
<evidence type="ECO:0000256" key="2">
    <source>
        <dbReference type="ARBA" id="ARBA00001946"/>
    </source>
</evidence>
<name>A0A6J7H4E0_9ZZZZ</name>
<dbReference type="SUPFAM" id="SSF55811">
    <property type="entry name" value="Nudix"/>
    <property type="match status" value="1"/>
</dbReference>
<keyword evidence="3" id="KW-0479">Metal-binding</keyword>